<reference evidence="11" key="2">
    <citation type="submission" date="2025-09" db="UniProtKB">
        <authorList>
            <consortium name="Ensembl"/>
        </authorList>
    </citation>
    <scope>IDENTIFICATION</scope>
</reference>
<dbReference type="OMA" id="ICFMECA"/>
<dbReference type="FunFam" id="1.20.1070.10:FF:000003">
    <property type="entry name" value="Olfactory receptor"/>
    <property type="match status" value="1"/>
</dbReference>
<evidence type="ECO:0000256" key="9">
    <source>
        <dbReference type="RuleBase" id="RU363047"/>
    </source>
</evidence>
<feature type="transmembrane region" description="Helical" evidence="9">
    <location>
        <begin position="98"/>
        <end position="120"/>
    </location>
</feature>
<evidence type="ECO:0000259" key="10">
    <source>
        <dbReference type="PROSITE" id="PS50262"/>
    </source>
</evidence>
<feature type="transmembrane region" description="Helical" evidence="9">
    <location>
        <begin position="273"/>
        <end position="292"/>
    </location>
</feature>
<evidence type="ECO:0000256" key="8">
    <source>
        <dbReference type="RuleBase" id="RU000688"/>
    </source>
</evidence>
<evidence type="ECO:0000313" key="11">
    <source>
        <dbReference type="Ensembl" id="ENSVKKP00000004956.1"/>
    </source>
</evidence>
<evidence type="ECO:0000256" key="2">
    <source>
        <dbReference type="ARBA" id="ARBA00022692"/>
    </source>
</evidence>
<keyword evidence="5 9" id="KW-0472">Membrane</keyword>
<proteinExistence type="inferred from homology"/>
<dbReference type="Pfam" id="PF13853">
    <property type="entry name" value="7tm_4"/>
    <property type="match status" value="1"/>
</dbReference>
<dbReference type="PRINTS" id="PR00237">
    <property type="entry name" value="GPCRRHODOPSN"/>
</dbReference>
<dbReference type="SUPFAM" id="SSF81321">
    <property type="entry name" value="Family A G protein-coupled receptor-like"/>
    <property type="match status" value="1"/>
</dbReference>
<dbReference type="PRINTS" id="PR00245">
    <property type="entry name" value="OLFACTORYR"/>
</dbReference>
<evidence type="ECO:0000256" key="5">
    <source>
        <dbReference type="ARBA" id="ARBA00023136"/>
    </source>
</evidence>
<accession>A0A8D2KSZ6</accession>
<evidence type="ECO:0000256" key="1">
    <source>
        <dbReference type="ARBA" id="ARBA00004141"/>
    </source>
</evidence>
<protein>
    <recommendedName>
        <fullName evidence="9">Olfactory receptor</fullName>
    </recommendedName>
</protein>
<gene>
    <name evidence="11" type="primary">LOC123033658</name>
</gene>
<feature type="transmembrane region" description="Helical" evidence="9">
    <location>
        <begin position="60"/>
        <end position="78"/>
    </location>
</feature>
<dbReference type="AlphaFoldDB" id="A0A8D2KSZ6"/>
<dbReference type="InterPro" id="IPR000725">
    <property type="entry name" value="Olfact_rcpt"/>
</dbReference>
<evidence type="ECO:0000256" key="6">
    <source>
        <dbReference type="ARBA" id="ARBA00023170"/>
    </source>
</evidence>
<keyword evidence="9" id="KW-1003">Cell membrane</keyword>
<comment type="subcellular location">
    <subcellularLocation>
        <location evidence="9">Cell membrane</location>
        <topology evidence="9">Multi-pass membrane protein</topology>
    </subcellularLocation>
    <subcellularLocation>
        <location evidence="1">Membrane</location>
        <topology evidence="1">Multi-pass membrane protein</topology>
    </subcellularLocation>
</comment>
<sequence length="312" mass="35263">MAKKNWTNVAEFILVGFVEQTEMEIPFFILFLVIYLITLVGNLGMIVLIRIDSQLHTPMYFFLSHLSLVDACYSSVITPKMLMDFLTKHKAICFMECAIQFCFYGGLAGTECLLLAVMAYDRYVAICNPLLYPIAMSRRKCAVLVTISYGTAFFNSVVQTISTFQLPFCGSTAINNFFCDIVPLLKLSCVSTRANEILILASTCIIGMSSCFTILLSYFYILSAILKIHSLEGKRKAFSTCTSHLTAIIIFYGTLLFIYFRPRASHLQDKDKVISVFYTVVIPMMNPLIYSLRNKEVKDALRKAGQKNFMDS</sequence>
<dbReference type="GO" id="GO:0004930">
    <property type="term" value="F:G protein-coupled receptor activity"/>
    <property type="evidence" value="ECO:0007669"/>
    <property type="project" value="UniProtKB-KW"/>
</dbReference>
<evidence type="ECO:0000256" key="7">
    <source>
        <dbReference type="ARBA" id="ARBA00023224"/>
    </source>
</evidence>
<keyword evidence="9" id="KW-0716">Sensory transduction</keyword>
<keyword evidence="9" id="KW-0552">Olfaction</keyword>
<name>A0A8D2KSZ6_VARKO</name>
<evidence type="ECO:0000313" key="12">
    <source>
        <dbReference type="Proteomes" id="UP000694545"/>
    </source>
</evidence>
<evidence type="ECO:0000256" key="4">
    <source>
        <dbReference type="ARBA" id="ARBA00023040"/>
    </source>
</evidence>
<dbReference type="Proteomes" id="UP000694545">
    <property type="component" value="Unplaced"/>
</dbReference>
<dbReference type="Gene3D" id="1.20.1070.10">
    <property type="entry name" value="Rhodopsin 7-helix transmembrane proteins"/>
    <property type="match status" value="1"/>
</dbReference>
<keyword evidence="12" id="KW-1185">Reference proteome</keyword>
<dbReference type="PROSITE" id="PS50262">
    <property type="entry name" value="G_PROTEIN_RECEP_F1_2"/>
    <property type="match status" value="1"/>
</dbReference>
<feature type="transmembrane region" description="Helical" evidence="9">
    <location>
        <begin position="141"/>
        <end position="158"/>
    </location>
</feature>
<feature type="domain" description="G-protein coupled receptors family 1 profile" evidence="10">
    <location>
        <begin position="41"/>
        <end position="290"/>
    </location>
</feature>
<evidence type="ECO:0000256" key="3">
    <source>
        <dbReference type="ARBA" id="ARBA00022989"/>
    </source>
</evidence>
<dbReference type="PANTHER" id="PTHR48018">
    <property type="entry name" value="OLFACTORY RECEPTOR"/>
    <property type="match status" value="1"/>
</dbReference>
<keyword evidence="3 9" id="KW-1133">Transmembrane helix</keyword>
<comment type="similarity">
    <text evidence="8">Belongs to the G-protein coupled receptor 1 family.</text>
</comment>
<dbReference type="Ensembl" id="ENSVKKT00000005093.1">
    <property type="protein sequence ID" value="ENSVKKP00000004956.1"/>
    <property type="gene ID" value="ENSVKKG00000003680.1"/>
</dbReference>
<dbReference type="GO" id="GO:0004984">
    <property type="term" value="F:olfactory receptor activity"/>
    <property type="evidence" value="ECO:0007669"/>
    <property type="project" value="InterPro"/>
</dbReference>
<dbReference type="PROSITE" id="PS00237">
    <property type="entry name" value="G_PROTEIN_RECEP_F1_1"/>
    <property type="match status" value="1"/>
</dbReference>
<dbReference type="GO" id="GO:0005886">
    <property type="term" value="C:plasma membrane"/>
    <property type="evidence" value="ECO:0007669"/>
    <property type="project" value="UniProtKB-SubCell"/>
</dbReference>
<keyword evidence="6 8" id="KW-0675">Receptor</keyword>
<feature type="transmembrane region" description="Helical" evidence="9">
    <location>
        <begin position="25"/>
        <end position="48"/>
    </location>
</feature>
<keyword evidence="2 8" id="KW-0812">Transmembrane</keyword>
<keyword evidence="4 8" id="KW-0297">G-protein coupled receptor</keyword>
<feature type="transmembrane region" description="Helical" evidence="9">
    <location>
        <begin position="242"/>
        <end position="261"/>
    </location>
</feature>
<dbReference type="InterPro" id="IPR000276">
    <property type="entry name" value="GPCR_Rhodpsn"/>
</dbReference>
<organism evidence="11 12">
    <name type="scientific">Varanus komodoensis</name>
    <name type="common">Komodo dragon</name>
    <dbReference type="NCBI Taxonomy" id="61221"/>
    <lineage>
        <taxon>Eukaryota</taxon>
        <taxon>Metazoa</taxon>
        <taxon>Chordata</taxon>
        <taxon>Craniata</taxon>
        <taxon>Vertebrata</taxon>
        <taxon>Euteleostomi</taxon>
        <taxon>Lepidosauria</taxon>
        <taxon>Squamata</taxon>
        <taxon>Bifurcata</taxon>
        <taxon>Unidentata</taxon>
        <taxon>Episquamata</taxon>
        <taxon>Toxicofera</taxon>
        <taxon>Anguimorpha</taxon>
        <taxon>Paleoanguimorpha</taxon>
        <taxon>Varanoidea</taxon>
        <taxon>Varanidae</taxon>
        <taxon>Varanus</taxon>
    </lineage>
</organism>
<keyword evidence="7 8" id="KW-0807">Transducer</keyword>
<reference evidence="11" key="1">
    <citation type="submission" date="2025-08" db="UniProtKB">
        <authorList>
            <consortium name="Ensembl"/>
        </authorList>
    </citation>
    <scope>IDENTIFICATION</scope>
</reference>
<dbReference type="InterPro" id="IPR017452">
    <property type="entry name" value="GPCR_Rhodpsn_7TM"/>
</dbReference>
<feature type="transmembrane region" description="Helical" evidence="9">
    <location>
        <begin position="197"/>
        <end position="221"/>
    </location>
</feature>